<name>K1TJZ8_9ZZZZ</name>
<sequence>MELKLGYATPEAVRELFAEYTHMLVAHDPYFQVYLDLQHYDAEVADPTQKYGLPDGRLYVAWCDGQPAGCIALRRLAGTTCELKRLYVRPAFRGRGIAGAMMQRILDDARAIGYTAMLLDTLPFLTSAIRMYRALGLILPGCCLTTHHTDGGMHM</sequence>
<dbReference type="GO" id="GO:0016747">
    <property type="term" value="F:acyltransferase activity, transferring groups other than amino-acyl groups"/>
    <property type="evidence" value="ECO:0007669"/>
    <property type="project" value="InterPro"/>
</dbReference>
<feature type="domain" description="N-acetyltransferase" evidence="1">
    <location>
        <begin position="3"/>
        <end position="155"/>
    </location>
</feature>
<dbReference type="PANTHER" id="PTHR43305:SF1">
    <property type="entry name" value="FAMILY N-ACETYLTRANSFERASE, PUTATIVE (AFU_ORTHOLOGUE AFUA_2G01380)-RELATED"/>
    <property type="match status" value="1"/>
</dbReference>
<evidence type="ECO:0000259" key="1">
    <source>
        <dbReference type="PROSITE" id="PS51186"/>
    </source>
</evidence>
<comment type="caution">
    <text evidence="2">The sequence shown here is derived from an EMBL/GenBank/DDBJ whole genome shotgun (WGS) entry which is preliminary data.</text>
</comment>
<reference evidence="2" key="1">
    <citation type="journal article" date="2013" name="Environ. Microbiol.">
        <title>Microbiota from the distal guts of lean and obese adolescents exhibit partial functional redundancy besides clear differences in community structure.</title>
        <authorList>
            <person name="Ferrer M."/>
            <person name="Ruiz A."/>
            <person name="Lanza F."/>
            <person name="Haange S.B."/>
            <person name="Oberbach A."/>
            <person name="Till H."/>
            <person name="Bargiela R."/>
            <person name="Campoy C."/>
            <person name="Segura M.T."/>
            <person name="Richter M."/>
            <person name="von Bergen M."/>
            <person name="Seifert J."/>
            <person name="Suarez A."/>
        </authorList>
    </citation>
    <scope>NUCLEOTIDE SEQUENCE</scope>
</reference>
<organism evidence="2">
    <name type="scientific">human gut metagenome</name>
    <dbReference type="NCBI Taxonomy" id="408170"/>
    <lineage>
        <taxon>unclassified sequences</taxon>
        <taxon>metagenomes</taxon>
        <taxon>organismal metagenomes</taxon>
    </lineage>
</organism>
<accession>K1TJZ8</accession>
<dbReference type="PROSITE" id="PS51186">
    <property type="entry name" value="GNAT"/>
    <property type="match status" value="1"/>
</dbReference>
<dbReference type="Gene3D" id="3.40.630.30">
    <property type="match status" value="1"/>
</dbReference>
<dbReference type="CDD" id="cd04301">
    <property type="entry name" value="NAT_SF"/>
    <property type="match status" value="1"/>
</dbReference>
<keyword evidence="2" id="KW-0808">Transferase</keyword>
<evidence type="ECO:0000313" key="2">
    <source>
        <dbReference type="EMBL" id="EKC59546.1"/>
    </source>
</evidence>
<dbReference type="SUPFAM" id="SSF55729">
    <property type="entry name" value="Acyl-CoA N-acyltransferases (Nat)"/>
    <property type="match status" value="1"/>
</dbReference>
<dbReference type="InterPro" id="IPR052777">
    <property type="entry name" value="Acetyltransferase_Enz"/>
</dbReference>
<gene>
    <name evidence="2" type="ORF">OBE_09444</name>
</gene>
<dbReference type="EMBL" id="AJWZ01006518">
    <property type="protein sequence ID" value="EKC59546.1"/>
    <property type="molecule type" value="Genomic_DNA"/>
</dbReference>
<dbReference type="InterPro" id="IPR016181">
    <property type="entry name" value="Acyl_CoA_acyltransferase"/>
</dbReference>
<protein>
    <submittedName>
        <fullName evidence="2">GCN5-related N-acetyltransferase</fullName>
    </submittedName>
</protein>
<dbReference type="InterPro" id="IPR000182">
    <property type="entry name" value="GNAT_dom"/>
</dbReference>
<proteinExistence type="predicted"/>
<dbReference type="PANTHER" id="PTHR43305">
    <property type="entry name" value="FAMILY N-ACETYLTRANSFERASE, PUTATIVE (AFU_ORTHOLOGUE AFUA_2G01380)-RELATED"/>
    <property type="match status" value="1"/>
</dbReference>
<dbReference type="Pfam" id="PF00583">
    <property type="entry name" value="Acetyltransf_1"/>
    <property type="match status" value="1"/>
</dbReference>
<feature type="non-terminal residue" evidence="2">
    <location>
        <position position="155"/>
    </location>
</feature>
<dbReference type="AlphaFoldDB" id="K1TJZ8"/>